<feature type="domain" description="Rit1 N-terminal" evidence="2">
    <location>
        <begin position="19"/>
        <end position="282"/>
    </location>
</feature>
<proteinExistence type="predicted"/>
<reference evidence="3 4" key="1">
    <citation type="journal article" date="2016" name="Proc. Natl. Acad. Sci. U.S.A.">
        <title>Comparative genomics of biotechnologically important yeasts.</title>
        <authorList>
            <person name="Riley R."/>
            <person name="Haridas S."/>
            <person name="Wolfe K.H."/>
            <person name="Lopes M.R."/>
            <person name="Hittinger C.T."/>
            <person name="Goeker M."/>
            <person name="Salamov A.A."/>
            <person name="Wisecaver J.H."/>
            <person name="Long T.M."/>
            <person name="Calvey C.H."/>
            <person name="Aerts A.L."/>
            <person name="Barry K.W."/>
            <person name="Choi C."/>
            <person name="Clum A."/>
            <person name="Coughlan A.Y."/>
            <person name="Deshpande S."/>
            <person name="Douglass A.P."/>
            <person name="Hanson S.J."/>
            <person name="Klenk H.-P."/>
            <person name="LaButti K.M."/>
            <person name="Lapidus A."/>
            <person name="Lindquist E.A."/>
            <person name="Lipzen A.M."/>
            <person name="Meier-Kolthoff J.P."/>
            <person name="Ohm R.A."/>
            <person name="Otillar R.P."/>
            <person name="Pangilinan J.L."/>
            <person name="Peng Y."/>
            <person name="Rokas A."/>
            <person name="Rosa C.A."/>
            <person name="Scheuner C."/>
            <person name="Sibirny A.A."/>
            <person name="Slot J.C."/>
            <person name="Stielow J.B."/>
            <person name="Sun H."/>
            <person name="Kurtzman C.P."/>
            <person name="Blackwell M."/>
            <person name="Grigoriev I.V."/>
            <person name="Jeffries T.W."/>
        </authorList>
    </citation>
    <scope>NUCLEOTIDE SEQUENCE [LARGE SCALE GENOMIC DNA]</scope>
    <source>
        <strain evidence="3 4">DSM 6958</strain>
    </source>
</reference>
<dbReference type="AlphaFoldDB" id="A0A1E3PRE6"/>
<dbReference type="EMBL" id="KV454407">
    <property type="protein sequence ID" value="ODQ67522.1"/>
    <property type="molecule type" value="Genomic_DNA"/>
</dbReference>
<evidence type="ECO:0000259" key="2">
    <source>
        <dbReference type="Pfam" id="PF17184"/>
    </source>
</evidence>
<dbReference type="Pfam" id="PF04179">
    <property type="entry name" value="Init_tRNA_PT"/>
    <property type="match status" value="1"/>
</dbReference>
<gene>
    <name evidence="3" type="ORF">NADFUDRAFT_22316</name>
</gene>
<dbReference type="STRING" id="857566.A0A1E3PRE6"/>
<dbReference type="InterPro" id="IPR033449">
    <property type="entry name" value="Rit1_N"/>
</dbReference>
<dbReference type="Proteomes" id="UP000095009">
    <property type="component" value="Unassembled WGS sequence"/>
</dbReference>
<keyword evidence="4" id="KW-1185">Reference proteome</keyword>
<dbReference type="GO" id="GO:0043399">
    <property type="term" value="F:tRNA adenosine(64)-2'-O-ribosylphosphate transferase activity"/>
    <property type="evidence" value="ECO:0007669"/>
    <property type="project" value="InterPro"/>
</dbReference>
<dbReference type="InterPro" id="IPR007306">
    <property type="entry name" value="Rit1"/>
</dbReference>
<sequence length="462" mass="51633">MNEKEILKELNFYKQAKSISKDSRSVRNRIQSIIEDSSFVKDVSEAYGIPLVANERCGRWYIIPGDIKESVYFKSTDGHVNQWGFSTRRLNLHLIDFIVQNNGCIVVDSTRRGKRIPDALSKTIPIWCAVLNQAVFGIQDDNEANVGLFTSPSAVSKSEHDQIEQKIPSFLESFAKTGFDIDLLKKKLNKPLKPLWVTSSDGILPLEKPEFPDFYPVVLCTASKMVQDGTEKRYGYTYVQGAADDHEEWADKLNPSLLWDNVSILGNKDLTDAELLDIIDELSNSKKLQSGVDHVGNALDTSKIGNTNMWVGKPLCECIDTESVKSFDLIINMSSSKIPDPAKGSNQANYNQVLPAGKKGSKTLRTLLPDIEKFFSTSVSSKCQVLVLCETGNDFSIGVVLALLSLYYNENNGSLLDFKAQNFMKPNQSKDSIRRRLVYIINSRKCNPSRATLNSVNSFLMG</sequence>
<feature type="domain" description="Rit1 DUSP-like" evidence="1">
    <location>
        <begin position="354"/>
        <end position="460"/>
    </location>
</feature>
<dbReference type="PANTHER" id="PTHR31811">
    <property type="entry name" value="TRNA A64-2'-O-RIBOSYLPHOSPHATE TRANSFERASE"/>
    <property type="match status" value="1"/>
</dbReference>
<evidence type="ECO:0000313" key="3">
    <source>
        <dbReference type="EMBL" id="ODQ67522.1"/>
    </source>
</evidence>
<accession>A0A1E3PRE6</accession>
<dbReference type="InterPro" id="IPR033421">
    <property type="entry name" value="Rit1_DUSP-like"/>
</dbReference>
<dbReference type="PIRSF" id="PIRSF007747">
    <property type="entry name" value="Ribosyl_Ptfrase"/>
    <property type="match status" value="1"/>
</dbReference>
<dbReference type="Pfam" id="PF17184">
    <property type="entry name" value="Rit1_C"/>
    <property type="match status" value="1"/>
</dbReference>
<dbReference type="GO" id="GO:0019988">
    <property type="term" value="P:charged-tRNA amino acid modification"/>
    <property type="evidence" value="ECO:0007669"/>
    <property type="project" value="InterPro"/>
</dbReference>
<protein>
    <submittedName>
        <fullName evidence="3">Initiator tRNA phosphoribosyl transferase</fullName>
    </submittedName>
</protein>
<evidence type="ECO:0000313" key="4">
    <source>
        <dbReference type="Proteomes" id="UP000095009"/>
    </source>
</evidence>
<keyword evidence="3" id="KW-0808">Transferase</keyword>
<evidence type="ECO:0000259" key="1">
    <source>
        <dbReference type="Pfam" id="PF04179"/>
    </source>
</evidence>
<organism evidence="3 4">
    <name type="scientific">Nadsonia fulvescens var. elongata DSM 6958</name>
    <dbReference type="NCBI Taxonomy" id="857566"/>
    <lineage>
        <taxon>Eukaryota</taxon>
        <taxon>Fungi</taxon>
        <taxon>Dikarya</taxon>
        <taxon>Ascomycota</taxon>
        <taxon>Saccharomycotina</taxon>
        <taxon>Dipodascomycetes</taxon>
        <taxon>Dipodascales</taxon>
        <taxon>Dipodascales incertae sedis</taxon>
        <taxon>Nadsonia</taxon>
    </lineage>
</organism>
<dbReference type="OrthoDB" id="45256at2759"/>
<dbReference type="GO" id="GO:0005737">
    <property type="term" value="C:cytoplasm"/>
    <property type="evidence" value="ECO:0007669"/>
    <property type="project" value="TreeGrafter"/>
</dbReference>
<dbReference type="PANTHER" id="PTHR31811:SF0">
    <property type="entry name" value="TRNA A64-2'-O-RIBOSYLPHOSPHATE TRANSFERASE"/>
    <property type="match status" value="1"/>
</dbReference>
<name>A0A1E3PRE6_9ASCO</name>